<dbReference type="Gene3D" id="1.20.58.320">
    <property type="entry name" value="TPR-like"/>
    <property type="match status" value="1"/>
</dbReference>
<gene>
    <name evidence="1" type="ORF">HOP52_06385</name>
</gene>
<dbReference type="InterPro" id="IPR010323">
    <property type="entry name" value="DUF924"/>
</dbReference>
<proteinExistence type="predicted"/>
<keyword evidence="2" id="KW-1185">Reference proteome</keyword>
<protein>
    <submittedName>
        <fullName evidence="1">DUF924 domain-containing protein</fullName>
    </submittedName>
</protein>
<name>A0ABS9P6J3_9GAMM</name>
<evidence type="ECO:0000313" key="2">
    <source>
        <dbReference type="Proteomes" id="UP000814385"/>
    </source>
</evidence>
<sequence length="184" mass="21284">MPKTLPTAAEPLDFWFQELEPAQWFRKDAVLDARIRERFLDVHRAAAAGELWQWRGSPAGRLAEILVLDQFSRNLFRDSPDAFAQDAMALVLAQEAVAQGADRELDVAQRVFLYMPYMHSESLRIHDEALHLFDQPGMEENLRFEHRHRDILLRFGRYPHRNAILGRDSTPEEVVFLAQPGSSF</sequence>
<dbReference type="RefSeq" id="WP_238976530.1">
    <property type="nucleotide sequence ID" value="NZ_JABFUC010000004.1"/>
</dbReference>
<comment type="caution">
    <text evidence="1">The sequence shown here is derived from an EMBL/GenBank/DDBJ whole genome shotgun (WGS) entry which is preliminary data.</text>
</comment>
<accession>A0ABS9P6J3</accession>
<reference evidence="1 2" key="1">
    <citation type="submission" date="2020-05" db="EMBL/GenBank/DDBJ databases">
        <title>Comparative genomic analysis of denitrifying bacteria from Halomonas genus.</title>
        <authorList>
            <person name="Wang L."/>
            <person name="Shao Z."/>
        </authorList>
    </citation>
    <scope>NUCLEOTIDE SEQUENCE [LARGE SCALE GENOMIC DNA]</scope>
    <source>
        <strain evidence="1 2">A4</strain>
    </source>
</reference>
<dbReference type="EMBL" id="JABFUC010000004">
    <property type="protein sequence ID" value="MCG6657393.1"/>
    <property type="molecule type" value="Genomic_DNA"/>
</dbReference>
<dbReference type="InterPro" id="IPR011990">
    <property type="entry name" value="TPR-like_helical_dom_sf"/>
</dbReference>
<dbReference type="SUPFAM" id="SSF48452">
    <property type="entry name" value="TPR-like"/>
    <property type="match status" value="1"/>
</dbReference>
<dbReference type="Proteomes" id="UP000814385">
    <property type="component" value="Unassembled WGS sequence"/>
</dbReference>
<evidence type="ECO:0000313" key="1">
    <source>
        <dbReference type="EMBL" id="MCG6657393.1"/>
    </source>
</evidence>
<organism evidence="1 2">
    <name type="scientific">Billgrantia campisalis</name>
    <dbReference type="NCBI Taxonomy" id="74661"/>
    <lineage>
        <taxon>Bacteria</taxon>
        <taxon>Pseudomonadati</taxon>
        <taxon>Pseudomonadota</taxon>
        <taxon>Gammaproteobacteria</taxon>
        <taxon>Oceanospirillales</taxon>
        <taxon>Halomonadaceae</taxon>
        <taxon>Billgrantia</taxon>
    </lineage>
</organism>
<dbReference type="Pfam" id="PF06041">
    <property type="entry name" value="DUF924"/>
    <property type="match status" value="1"/>
</dbReference>
<dbReference type="Gene3D" id="1.25.40.10">
    <property type="entry name" value="Tetratricopeptide repeat domain"/>
    <property type="match status" value="1"/>
</dbReference>